<evidence type="ECO:0000256" key="4">
    <source>
        <dbReference type="ARBA" id="ARBA00022741"/>
    </source>
</evidence>
<keyword evidence="6 7" id="KW-0061">Asparagine biosynthesis</keyword>
<evidence type="ECO:0000256" key="7">
    <source>
        <dbReference type="HAMAP-Rule" id="MF_00555"/>
    </source>
</evidence>
<keyword evidence="11" id="KW-1185">Reference proteome</keyword>
<keyword evidence="3 7" id="KW-0028">Amino-acid biosynthesis</keyword>
<comment type="catalytic activity">
    <reaction evidence="7">
        <text>L-aspartate + NH4(+) + ATP = L-asparagine + AMP + diphosphate + H(+)</text>
        <dbReference type="Rhea" id="RHEA:11372"/>
        <dbReference type="ChEBI" id="CHEBI:15378"/>
        <dbReference type="ChEBI" id="CHEBI:28938"/>
        <dbReference type="ChEBI" id="CHEBI:29991"/>
        <dbReference type="ChEBI" id="CHEBI:30616"/>
        <dbReference type="ChEBI" id="CHEBI:33019"/>
        <dbReference type="ChEBI" id="CHEBI:58048"/>
        <dbReference type="ChEBI" id="CHEBI:456215"/>
        <dbReference type="EC" id="6.3.1.1"/>
    </reaction>
</comment>
<dbReference type="NCBIfam" id="TIGR00669">
    <property type="entry name" value="asnA"/>
    <property type="match status" value="1"/>
</dbReference>
<dbReference type="RefSeq" id="WP_021067832.1">
    <property type="nucleotide sequence ID" value="NZ_CP183077.1"/>
</dbReference>
<protein>
    <recommendedName>
        <fullName evidence="7 8">Aspartate--ammonia ligase</fullName>
        <ecNumber evidence="7 8">6.3.1.1</ecNumber>
    </recommendedName>
    <alternativeName>
        <fullName evidence="7">Asparagine synthetase A</fullName>
    </alternativeName>
</protein>
<dbReference type="PROSITE" id="PS50862">
    <property type="entry name" value="AA_TRNA_LIGASE_II"/>
    <property type="match status" value="1"/>
</dbReference>
<comment type="similarity">
    <text evidence="7">Belongs to the class-II aminoacyl-tRNA synthetase family. AsnA subfamily.</text>
</comment>
<sequence>MTTTAMSKMKEKQQAITVVKATFEDKFSTALGLTQVQAPLFVTSASGVNDHLNGVERIIQFDTQYPGHELEIVQSLAKWKREALGRYGFEVGEGLYTQMRAIRRDEELDATHSLHVDQWDWERVIAREHRTTEYLKATVETIYAALRETEQTVETMYGIEAILPESIHFLTSQELEDLYPDLTPKEREHAICKAYGAVFLSQIGGALASGDKHDGRAADYDDWSLNGDILVWHPELESAFELSSMGIRVDETALAEQLVTAGAEDKRKYPFHQAVLEGRLPLTIGGGIGQSRVAMYLLRARHIGEVQSSVWPSEMITACEEAGISLL</sequence>
<evidence type="ECO:0000256" key="3">
    <source>
        <dbReference type="ARBA" id="ARBA00022605"/>
    </source>
</evidence>
<keyword evidence="4 7" id="KW-0547">Nucleotide-binding</keyword>
<comment type="subcellular location">
    <subcellularLocation>
        <location evidence="7">Cytoplasm</location>
    </subcellularLocation>
</comment>
<dbReference type="EMBL" id="JASWER010000008">
    <property type="protein sequence ID" value="MDL5377518.1"/>
    <property type="molecule type" value="Genomic_DNA"/>
</dbReference>
<accession>A0ABT7MQN6</accession>
<dbReference type="SUPFAM" id="SSF55681">
    <property type="entry name" value="Class II aaRS and biotin synthetases"/>
    <property type="match status" value="1"/>
</dbReference>
<evidence type="ECO:0000256" key="5">
    <source>
        <dbReference type="ARBA" id="ARBA00022840"/>
    </source>
</evidence>
<reference evidence="10 11" key="1">
    <citation type="submission" date="2023-06" db="EMBL/GenBank/DDBJ databases">
        <title>Influencing factors and mechanism of Cr(VI) reduction by facultative anaerobic Exiguobacterium sp. PY14.</title>
        <authorList>
            <person name="Zou L."/>
        </authorList>
    </citation>
    <scope>NUCLEOTIDE SEQUENCE [LARGE SCALE GENOMIC DNA]</scope>
    <source>
        <strain evidence="10 11">PY14</strain>
    </source>
</reference>
<dbReference type="InterPro" id="IPR006195">
    <property type="entry name" value="aa-tRNA-synth_II"/>
</dbReference>
<dbReference type="PANTHER" id="PTHR30073:SF5">
    <property type="entry name" value="ASPARTATE--AMMONIA LIGASE"/>
    <property type="match status" value="1"/>
</dbReference>
<evidence type="ECO:0000256" key="2">
    <source>
        <dbReference type="ARBA" id="ARBA00022598"/>
    </source>
</evidence>
<dbReference type="Pfam" id="PF03590">
    <property type="entry name" value="AsnA"/>
    <property type="match status" value="1"/>
</dbReference>
<keyword evidence="5 7" id="KW-0067">ATP-binding</keyword>
<dbReference type="EC" id="6.3.1.1" evidence="7 8"/>
<organism evidence="10 11">
    <name type="scientific">Exiguobacterium mexicanum</name>
    <dbReference type="NCBI Taxonomy" id="340146"/>
    <lineage>
        <taxon>Bacteria</taxon>
        <taxon>Bacillati</taxon>
        <taxon>Bacillota</taxon>
        <taxon>Bacilli</taxon>
        <taxon>Bacillales</taxon>
        <taxon>Bacillales Family XII. Incertae Sedis</taxon>
        <taxon>Exiguobacterium</taxon>
    </lineage>
</organism>
<name>A0ABT7MQN6_9BACL</name>
<keyword evidence="2 7" id="KW-0436">Ligase</keyword>
<dbReference type="GO" id="GO:0004071">
    <property type="term" value="F:aspartate-ammonia ligase activity"/>
    <property type="evidence" value="ECO:0007669"/>
    <property type="project" value="UniProtKB-EC"/>
</dbReference>
<evidence type="ECO:0000313" key="11">
    <source>
        <dbReference type="Proteomes" id="UP001230807"/>
    </source>
</evidence>
<proteinExistence type="inferred from homology"/>
<evidence type="ECO:0000256" key="6">
    <source>
        <dbReference type="ARBA" id="ARBA00022888"/>
    </source>
</evidence>
<evidence type="ECO:0000256" key="1">
    <source>
        <dbReference type="ARBA" id="ARBA00022490"/>
    </source>
</evidence>
<dbReference type="HAMAP" id="MF_00555">
    <property type="entry name" value="AsnA"/>
    <property type="match status" value="1"/>
</dbReference>
<dbReference type="PIRSF" id="PIRSF001555">
    <property type="entry name" value="Asp_ammon_ligase"/>
    <property type="match status" value="1"/>
</dbReference>
<dbReference type="InterPro" id="IPR004618">
    <property type="entry name" value="AsnA"/>
</dbReference>
<evidence type="ECO:0000313" key="10">
    <source>
        <dbReference type="EMBL" id="MDL5377518.1"/>
    </source>
</evidence>
<keyword evidence="1 7" id="KW-0963">Cytoplasm</keyword>
<dbReference type="InterPro" id="IPR045864">
    <property type="entry name" value="aa-tRNA-synth_II/BPL/LPL"/>
</dbReference>
<evidence type="ECO:0000259" key="9">
    <source>
        <dbReference type="PROSITE" id="PS50862"/>
    </source>
</evidence>
<evidence type="ECO:0000256" key="8">
    <source>
        <dbReference type="NCBIfam" id="TIGR00669"/>
    </source>
</evidence>
<comment type="caution">
    <text evidence="10">The sequence shown here is derived from an EMBL/GenBank/DDBJ whole genome shotgun (WGS) entry which is preliminary data.</text>
</comment>
<dbReference type="Gene3D" id="3.30.930.10">
    <property type="entry name" value="Bira Bifunctional Protein, Domain 2"/>
    <property type="match status" value="1"/>
</dbReference>
<feature type="domain" description="Aminoacyl-transfer RNA synthetases class-II family profile" evidence="9">
    <location>
        <begin position="19"/>
        <end position="312"/>
    </location>
</feature>
<comment type="pathway">
    <text evidence="7">Amino-acid biosynthesis; L-asparagine biosynthesis; L-asparagine from L-aspartate (ammonia route): step 1/1.</text>
</comment>
<gene>
    <name evidence="7 10" type="primary">asnA</name>
    <name evidence="10" type="ORF">QR695_10920</name>
</gene>
<dbReference type="Proteomes" id="UP001230807">
    <property type="component" value="Unassembled WGS sequence"/>
</dbReference>
<dbReference type="PANTHER" id="PTHR30073">
    <property type="entry name" value="ASPARTATE--AMMONIA LIGASE"/>
    <property type="match status" value="1"/>
</dbReference>